<evidence type="ECO:0000313" key="8">
    <source>
        <dbReference type="EMBL" id="KWV83685.1"/>
    </source>
</evidence>
<dbReference type="InterPro" id="IPR050216">
    <property type="entry name" value="LRR_domain-containing"/>
</dbReference>
<sequence>MSDLDQRDSSQSGAAQSVHANVVLDRVPSWYDGATVKHKKAFAETQLVVPQWYTNLSPQRKLVVSTAYTRSFRALNKLDAKFSKMQGAVAFCEPLLVAAMKKEFGEDYDVRRLFFARKVFVPADRSKVFGLEATGYCRYEGVSLIEAALNNFATEETLEVADKDASVITRYDFHERSLTYNEAEVLARKTSIKPSLFARLCRTLDLGAQYLRHVESFVSPADTPNLAMGTSARALRHLMIGATIQQLAFAAEVAVERGDIKKEAYQLIQQLVWHQKELMWQGKTVSCSCLNVLGQPLAKIIVIGHLNIYPVRGVLVYKREPCLVFIPGDPVCMLKEYEGLNDFKTDLVERLCQADYRLFFSQFVPHGSQSQFFTKLKRHLDPTEQFTELKNFDADKKDIKTFTTGYGLRLSLLWQDYARQNVDLMLDNAQAIAVSTDAAEVRARNAWLLKLGSTALNVLNVAVLVFPELAPVMLLVGAVQMLHEVGSGIEAWEEGDKKAAWAHVSAIVFNAATTFVGAKLLPLAKTAFVESLAHVRCPDGNIRLYSPDLTPYQRQVTLPDGLSANEHGLYEHEDGLYLRESHTYYRVERVGTSNDYKILHPDNTAAYTPRVSRTRAGAWAHEHENPLTLTDSQLMQRLGPTAERFANEPLKLERIVQMSETHMDTLRKMHADQSPLPALLADTLKRLEMDSAVAQEPNTVSASQRAAHLSELFAQRYAAAQSAGSEAARLIKRVFPSLPQSVIEELLNAANSAEMKSLTEHNRVPLRLAEEARHYQQQVRLARAYEGLYRKTLGNDDTQRMVLHSLNKLPGWPSDLRIDIVERLPVGERLLDSLGPAHATVKRRFIKFGSQNLYEVQDDKFAILNSQADIYGAVQSAVSPEDWRAMKLTPHDRGASLKQALEHMSLMPRDELRRLLGMQPVKPRYKPPMRLADGRMGYPLSPVVGAGRRPYACERAAIDLYPSQSIEQVEQMLGLQGVGDIEFLAKMEALNREFTQLKTDLDAWRDAGEWQQRRARRRVANTLKDVWQRRSSQQAQTPEQEGMKYILCLADEQVGELPPITANMDHVDFLDLSRMYLSDASLPFLNGFGGLRWLDISHSHFTRLPEFAKGGAGLTTLNLSGNDIRLTEQSQARLEGMQSLTTLNLSHNRHLGWAADLSNMHDLNRLNLANTGTTTFPRGAEHLNNLALIDLHTNAMTQLPQYALDHPDRINVHENPVSEERLTDDHVTLAEGRRLWLHDSPADMQTSRGEMWDQLSSSPQAAAFFAVVADTTRCAEYASGATRPQLADRVWDMIKAVHENQKTRDVLFKSADGRATCGDGSVLEFMRLETDLLVEQSSERVGEHEVEATFISTGERLFRLRLVDIIAQRDVEARGPDFAEETEVVLAYRTGLAQRLNLPIKTFEMLYRQTAGVSPETLDAAYLKVLEDEKNMSEKSLFFVDMAFWRRQLRTQYTQELNALTATDFELITEKREALETVTELQKNQGLSVDQDAKRVWQQDYDEAIDSVAKLLGKNRDEILIDGSMTDAFYNQQMRQLGAQRQAKETAAMLTLTVTVLNNFSAKKVASA</sequence>
<dbReference type="PATRIC" id="fig|294.195.peg.503"/>
<name>A0A109L9X7_PSEFL</name>
<dbReference type="Pfam" id="PF20178">
    <property type="entry name" value="ToxA_N"/>
    <property type="match status" value="1"/>
</dbReference>
<comment type="caution">
    <text evidence="8">The sequence shown here is derived from an EMBL/GenBank/DDBJ whole genome shotgun (WGS) entry which is preliminary data.</text>
</comment>
<dbReference type="Gene3D" id="1.20.58.360">
    <property type="entry name" value="Shigella T3SS effector IpaH defines"/>
    <property type="match status" value="1"/>
</dbReference>
<evidence type="ECO:0000256" key="5">
    <source>
        <dbReference type="ARBA" id="ARBA00023026"/>
    </source>
</evidence>
<keyword evidence="4" id="KW-0677">Repeat</keyword>
<keyword evidence="6" id="KW-0808">Transferase</keyword>
<proteinExistence type="inferred from homology"/>
<dbReference type="PROSITE" id="PS52053">
    <property type="entry name" value="NEL"/>
    <property type="match status" value="1"/>
</dbReference>
<reference evidence="8 9" key="1">
    <citation type="submission" date="2015-05" db="EMBL/GenBank/DDBJ databases">
        <title>A genomic and transcriptomic approach to investigate the blue pigment phenotype in Pseudomonas fluorescens.</title>
        <authorList>
            <person name="Andreani N.A."/>
            <person name="Cardazzo B."/>
        </authorList>
    </citation>
    <scope>NUCLEOTIDE SEQUENCE [LARGE SCALE GENOMIC DNA]</scope>
    <source>
        <strain evidence="8 9">Ps_40</strain>
    </source>
</reference>
<evidence type="ECO:0000313" key="9">
    <source>
        <dbReference type="Proteomes" id="UP000063434"/>
    </source>
</evidence>
<evidence type="ECO:0000256" key="4">
    <source>
        <dbReference type="ARBA" id="ARBA00022737"/>
    </source>
</evidence>
<feature type="active site" description="Glycyl thioester intermediate" evidence="6">
    <location>
        <position position="1317"/>
    </location>
</feature>
<keyword evidence="5" id="KW-0843">Virulence</keyword>
<dbReference type="RefSeq" id="WP_223816894.1">
    <property type="nucleotide sequence ID" value="NZ_LCYC01000007.1"/>
</dbReference>
<organism evidence="8 9">
    <name type="scientific">Pseudomonas fluorescens</name>
    <dbReference type="NCBI Taxonomy" id="294"/>
    <lineage>
        <taxon>Bacteria</taxon>
        <taxon>Pseudomonadati</taxon>
        <taxon>Pseudomonadota</taxon>
        <taxon>Gammaproteobacteria</taxon>
        <taxon>Pseudomonadales</taxon>
        <taxon>Pseudomonadaceae</taxon>
        <taxon>Pseudomonas</taxon>
    </lineage>
</organism>
<keyword evidence="6" id="KW-0833">Ubl conjugation pathway</keyword>
<keyword evidence="6" id="KW-1035">Host cytoplasm</keyword>
<dbReference type="PANTHER" id="PTHR48051:SF46">
    <property type="entry name" value="LEUCINE RICH REPEAT-CONTAINING DOMAIN PROTEIN"/>
    <property type="match status" value="1"/>
</dbReference>
<dbReference type="Pfam" id="PF14496">
    <property type="entry name" value="NEL"/>
    <property type="match status" value="1"/>
</dbReference>
<keyword evidence="3" id="KW-0433">Leucine-rich repeat</keyword>
<dbReference type="Pfam" id="PF13855">
    <property type="entry name" value="LRR_8"/>
    <property type="match status" value="1"/>
</dbReference>
<keyword evidence="6" id="KW-0832">Ubl conjugation</keyword>
<evidence type="ECO:0000256" key="1">
    <source>
        <dbReference type="ARBA" id="ARBA00000900"/>
    </source>
</evidence>
<evidence type="ECO:0000256" key="6">
    <source>
        <dbReference type="PROSITE-ProRule" id="PRU01398"/>
    </source>
</evidence>
<dbReference type="SUPFAM" id="SSF52058">
    <property type="entry name" value="L domain-like"/>
    <property type="match status" value="1"/>
</dbReference>
<dbReference type="EC" id="2.3.2.27" evidence="2"/>
<dbReference type="InterPro" id="IPR029487">
    <property type="entry name" value="NEL_dom"/>
</dbReference>
<dbReference type="InterPro" id="IPR032675">
    <property type="entry name" value="LRR_dom_sf"/>
</dbReference>
<dbReference type="InterPro" id="IPR001611">
    <property type="entry name" value="Leu-rich_rpt"/>
</dbReference>
<dbReference type="GO" id="GO:0005576">
    <property type="term" value="C:extracellular region"/>
    <property type="evidence" value="ECO:0007669"/>
    <property type="project" value="UniProtKB-UniRule"/>
</dbReference>
<comment type="PTM">
    <text evidence="6">Ubiquitinated in the presence of host E1 ubiquitin-activating enzyme, E2 ubiquitin-conjugating enzyme and ubiquitin.</text>
</comment>
<evidence type="ECO:0000256" key="3">
    <source>
        <dbReference type="ARBA" id="ARBA00022614"/>
    </source>
</evidence>
<accession>A0A109L9X7</accession>
<dbReference type="Proteomes" id="UP000063434">
    <property type="component" value="Unassembled WGS sequence"/>
</dbReference>
<dbReference type="InterPro" id="IPR046673">
    <property type="entry name" value="ToxA_N"/>
</dbReference>
<feature type="domain" description="NEL" evidence="7">
    <location>
        <begin position="1228"/>
        <end position="1532"/>
    </location>
</feature>
<dbReference type="PANTHER" id="PTHR48051">
    <property type="match status" value="1"/>
</dbReference>
<comment type="catalytic activity">
    <reaction evidence="1">
        <text>S-ubiquitinyl-[E2 ubiquitin-conjugating enzyme]-L-cysteine + [acceptor protein]-L-lysine = [E2 ubiquitin-conjugating enzyme]-L-cysteine + N(6)-ubiquitinyl-[acceptor protein]-L-lysine.</text>
        <dbReference type="EC" id="2.3.2.27"/>
    </reaction>
</comment>
<dbReference type="GO" id="GO:0061630">
    <property type="term" value="F:ubiquitin protein ligase activity"/>
    <property type="evidence" value="ECO:0007669"/>
    <property type="project" value="UniProtKB-EC"/>
</dbReference>
<evidence type="ECO:0000256" key="2">
    <source>
        <dbReference type="ARBA" id="ARBA00012483"/>
    </source>
</evidence>
<evidence type="ECO:0000259" key="7">
    <source>
        <dbReference type="PROSITE" id="PS52053"/>
    </source>
</evidence>
<protein>
    <recommendedName>
        <fullName evidence="2">RING-type E3 ubiquitin transferase</fullName>
        <ecNumber evidence="2">2.3.2.27</ecNumber>
    </recommendedName>
</protein>
<comment type="similarity">
    <text evidence="6">Belongs to the LRR-containing bacterial E3 ligase family.</text>
</comment>
<dbReference type="EMBL" id="LCYC01000007">
    <property type="protein sequence ID" value="KWV83685.1"/>
    <property type="molecule type" value="Genomic_DNA"/>
</dbReference>
<keyword evidence="6" id="KW-0964">Secreted</keyword>
<dbReference type="GO" id="GO:0016567">
    <property type="term" value="P:protein ubiquitination"/>
    <property type="evidence" value="ECO:0007669"/>
    <property type="project" value="InterPro"/>
</dbReference>
<dbReference type="GO" id="GO:0005737">
    <property type="term" value="C:cytoplasm"/>
    <property type="evidence" value="ECO:0007669"/>
    <property type="project" value="TreeGrafter"/>
</dbReference>
<dbReference type="Gene3D" id="3.80.10.10">
    <property type="entry name" value="Ribonuclease Inhibitor"/>
    <property type="match status" value="1"/>
</dbReference>
<gene>
    <name evidence="8" type="ORF">PFL603g_00468</name>
</gene>